<keyword evidence="3" id="KW-1185">Reference proteome</keyword>
<evidence type="ECO:0000313" key="3">
    <source>
        <dbReference type="Proteomes" id="UP001066276"/>
    </source>
</evidence>
<organism evidence="2 3">
    <name type="scientific">Pleurodeles waltl</name>
    <name type="common">Iberian ribbed newt</name>
    <dbReference type="NCBI Taxonomy" id="8319"/>
    <lineage>
        <taxon>Eukaryota</taxon>
        <taxon>Metazoa</taxon>
        <taxon>Chordata</taxon>
        <taxon>Craniata</taxon>
        <taxon>Vertebrata</taxon>
        <taxon>Euteleostomi</taxon>
        <taxon>Amphibia</taxon>
        <taxon>Batrachia</taxon>
        <taxon>Caudata</taxon>
        <taxon>Salamandroidea</taxon>
        <taxon>Salamandridae</taxon>
        <taxon>Pleurodelinae</taxon>
        <taxon>Pleurodeles</taxon>
    </lineage>
</organism>
<comment type="caution">
    <text evidence="2">The sequence shown here is derived from an EMBL/GenBank/DDBJ whole genome shotgun (WGS) entry which is preliminary data.</text>
</comment>
<feature type="region of interest" description="Disordered" evidence="1">
    <location>
        <begin position="1"/>
        <end position="24"/>
    </location>
</feature>
<gene>
    <name evidence="2" type="ORF">NDU88_007264</name>
</gene>
<feature type="compositionally biased region" description="Polar residues" evidence="1">
    <location>
        <begin position="89"/>
        <end position="98"/>
    </location>
</feature>
<dbReference type="EMBL" id="JANPWB010000012">
    <property type="protein sequence ID" value="KAJ1119078.1"/>
    <property type="molecule type" value="Genomic_DNA"/>
</dbReference>
<feature type="compositionally biased region" description="Polar residues" evidence="1">
    <location>
        <begin position="109"/>
        <end position="118"/>
    </location>
</feature>
<evidence type="ECO:0000313" key="2">
    <source>
        <dbReference type="EMBL" id="KAJ1119078.1"/>
    </source>
</evidence>
<reference evidence="2" key="1">
    <citation type="journal article" date="2022" name="bioRxiv">
        <title>Sequencing and chromosome-scale assembly of the giantPleurodeles waltlgenome.</title>
        <authorList>
            <person name="Brown T."/>
            <person name="Elewa A."/>
            <person name="Iarovenko S."/>
            <person name="Subramanian E."/>
            <person name="Araus A.J."/>
            <person name="Petzold A."/>
            <person name="Susuki M."/>
            <person name="Suzuki K.-i.T."/>
            <person name="Hayashi T."/>
            <person name="Toyoda A."/>
            <person name="Oliveira C."/>
            <person name="Osipova E."/>
            <person name="Leigh N.D."/>
            <person name="Simon A."/>
            <person name="Yun M.H."/>
        </authorList>
    </citation>
    <scope>NUCLEOTIDE SEQUENCE</scope>
    <source>
        <strain evidence="2">20211129_DDA</strain>
        <tissue evidence="2">Liver</tissue>
    </source>
</reference>
<proteinExistence type="predicted"/>
<dbReference type="Proteomes" id="UP001066276">
    <property type="component" value="Chromosome 8"/>
</dbReference>
<feature type="region of interest" description="Disordered" evidence="1">
    <location>
        <begin position="82"/>
        <end position="133"/>
    </location>
</feature>
<evidence type="ECO:0000256" key="1">
    <source>
        <dbReference type="SAM" id="MobiDB-lite"/>
    </source>
</evidence>
<feature type="compositionally biased region" description="Polar residues" evidence="1">
    <location>
        <begin position="14"/>
        <end position="24"/>
    </location>
</feature>
<sequence length="199" mass="20893">MVLVSGVNGGHSAAAQTPASSTNHGCIAATPHTHRSTSPVQWPSHPVSSLLSLGPALHQSRLHLHQVLHFISHSASQEKGVQASGINGGYSTTAQTPAPGTDPDCATATPHTHSNTSPARRPPHPVLSLHSLGPAPHKAQWSLHSIDREPVAVSVGARLSLQGKYRSLIHGWPRFSTDLLSLVGPDRELRNQTTAILGG</sequence>
<accession>A0AAV7NSL5</accession>
<name>A0AAV7NSL5_PLEWA</name>
<dbReference type="AlphaFoldDB" id="A0AAV7NSL5"/>
<protein>
    <submittedName>
        <fullName evidence="2">Uncharacterized protein</fullName>
    </submittedName>
</protein>